<dbReference type="EMBL" id="MKQR01000016">
    <property type="protein sequence ID" value="OLR92403.1"/>
    <property type="molecule type" value="Genomic_DNA"/>
</dbReference>
<sequence>MLADVDSSLRAWLTDELAPGTEIGFDPPGLLTGIPRRPRRAGIVNLFLHAVTENLDGLPAGRVRVRDTEGRVTGSHVAHRSYHLSYLVTAWAADTTEEHELLGALIGAHTERDALHPDHLRGCLSVLDTALPVRLGWTPAARTAELWSAVGVPMRTALDLTITAPALPARFEPPAPPVEAVHLEVHGAVAPPPEVPRRRWERTAINES</sequence>
<comment type="caution">
    <text evidence="2">The sequence shown here is derived from an EMBL/GenBank/DDBJ whole genome shotgun (WGS) entry which is preliminary data.</text>
</comment>
<accession>A0A1Q9LK77</accession>
<dbReference type="InterPro" id="IPR025351">
    <property type="entry name" value="Pvc16_N"/>
</dbReference>
<evidence type="ECO:0000313" key="2">
    <source>
        <dbReference type="EMBL" id="OLR92403.1"/>
    </source>
</evidence>
<dbReference type="AlphaFoldDB" id="A0A1Q9LK77"/>
<dbReference type="STRING" id="1193682.BJP25_20160"/>
<dbReference type="Proteomes" id="UP000186040">
    <property type="component" value="Unassembled WGS sequence"/>
</dbReference>
<keyword evidence="3" id="KW-1185">Reference proteome</keyword>
<proteinExistence type="predicted"/>
<feature type="domain" description="Pvc16 N-terminal" evidence="1">
    <location>
        <begin position="4"/>
        <end position="178"/>
    </location>
</feature>
<dbReference type="RefSeq" id="WP_075975546.1">
    <property type="nucleotide sequence ID" value="NZ_MKQR01000016.1"/>
</dbReference>
<organism evidence="2 3">
    <name type="scientific">Actinokineospora bangkokensis</name>
    <dbReference type="NCBI Taxonomy" id="1193682"/>
    <lineage>
        <taxon>Bacteria</taxon>
        <taxon>Bacillati</taxon>
        <taxon>Actinomycetota</taxon>
        <taxon>Actinomycetes</taxon>
        <taxon>Pseudonocardiales</taxon>
        <taxon>Pseudonocardiaceae</taxon>
        <taxon>Actinokineospora</taxon>
    </lineage>
</organism>
<gene>
    <name evidence="2" type="ORF">BJP25_20160</name>
</gene>
<dbReference type="OrthoDB" id="5514409at2"/>
<name>A0A1Q9LK77_9PSEU</name>
<reference evidence="2 3" key="1">
    <citation type="submission" date="2016-10" db="EMBL/GenBank/DDBJ databases">
        <title>The Draft Genome Sequence of Actinokineospora bangkokensis 44EHWT reveals the biosynthetic pathway of antifungal compounds Thailandins with unusual extender unit butylmalonyl-CoA.</title>
        <authorList>
            <person name="Greule A."/>
            <person name="Intra B."/>
            <person name="Flemming S."/>
            <person name="Rommel M.G."/>
            <person name="Panbangred W."/>
            <person name="Bechthold A."/>
        </authorList>
    </citation>
    <scope>NUCLEOTIDE SEQUENCE [LARGE SCALE GENOMIC DNA]</scope>
    <source>
        <strain evidence="2 3">44EHW</strain>
    </source>
</reference>
<evidence type="ECO:0000259" key="1">
    <source>
        <dbReference type="Pfam" id="PF14065"/>
    </source>
</evidence>
<dbReference type="Pfam" id="PF14065">
    <property type="entry name" value="Pvc16_N"/>
    <property type="match status" value="1"/>
</dbReference>
<evidence type="ECO:0000313" key="3">
    <source>
        <dbReference type="Proteomes" id="UP000186040"/>
    </source>
</evidence>
<protein>
    <recommendedName>
        <fullName evidence="1">Pvc16 N-terminal domain-containing protein</fullName>
    </recommendedName>
</protein>